<comment type="similarity">
    <text evidence="2">Belongs to the CDP-alcohol phosphatidyltransferase class-I family.</text>
</comment>
<dbReference type="InterPro" id="IPR000462">
    <property type="entry name" value="CDP-OH_P_trans"/>
</dbReference>
<evidence type="ECO:0000313" key="4">
    <source>
        <dbReference type="EMBL" id="MES4992389.1"/>
    </source>
</evidence>
<keyword evidence="3" id="KW-0472">Membrane</keyword>
<dbReference type="Gene3D" id="1.20.120.1760">
    <property type="match status" value="1"/>
</dbReference>
<dbReference type="InterPro" id="IPR048254">
    <property type="entry name" value="CDP_ALCOHOL_P_TRANSF_CS"/>
</dbReference>
<keyword evidence="3" id="KW-1133">Transmembrane helix</keyword>
<feature type="transmembrane region" description="Helical" evidence="3">
    <location>
        <begin position="226"/>
        <end position="243"/>
    </location>
</feature>
<gene>
    <name evidence="4" type="ORF">ABVB70_18795</name>
</gene>
<dbReference type="InterPro" id="IPR043130">
    <property type="entry name" value="CDP-OH_PTrfase_TM_dom"/>
</dbReference>
<evidence type="ECO:0000256" key="2">
    <source>
        <dbReference type="RuleBase" id="RU003750"/>
    </source>
</evidence>
<evidence type="ECO:0000256" key="3">
    <source>
        <dbReference type="SAM" id="Phobius"/>
    </source>
</evidence>
<evidence type="ECO:0000313" key="5">
    <source>
        <dbReference type="Proteomes" id="UP001438189"/>
    </source>
</evidence>
<dbReference type="EMBL" id="JBETME010000008">
    <property type="protein sequence ID" value="MES4992389.1"/>
    <property type="molecule type" value="Genomic_DNA"/>
</dbReference>
<protein>
    <submittedName>
        <fullName evidence="4">CDP-alcohol phosphatidyltransferase family protein</fullName>
        <ecNumber evidence="4">2.7.8.-</ecNumber>
    </submittedName>
</protein>
<organism evidence="4 5">
    <name type="scientific">Agrobacterium radiobacter</name>
    <dbReference type="NCBI Taxonomy" id="362"/>
    <lineage>
        <taxon>Bacteria</taxon>
        <taxon>Pseudomonadati</taxon>
        <taxon>Pseudomonadota</taxon>
        <taxon>Alphaproteobacteria</taxon>
        <taxon>Hyphomicrobiales</taxon>
        <taxon>Rhizobiaceae</taxon>
        <taxon>Rhizobium/Agrobacterium group</taxon>
        <taxon>Agrobacterium</taxon>
        <taxon>Agrobacterium tumefaciens complex</taxon>
    </lineage>
</organism>
<dbReference type="RefSeq" id="WP_353574349.1">
    <property type="nucleotide sequence ID" value="NZ_JBETME010000008.1"/>
</dbReference>
<feature type="transmembrane region" description="Helical" evidence="3">
    <location>
        <begin position="314"/>
        <end position="335"/>
    </location>
</feature>
<proteinExistence type="inferred from homology"/>
<dbReference type="AlphaFoldDB" id="A0ABD5LKK1"/>
<dbReference type="GO" id="GO:0016740">
    <property type="term" value="F:transferase activity"/>
    <property type="evidence" value="ECO:0007669"/>
    <property type="project" value="UniProtKB-KW"/>
</dbReference>
<dbReference type="PROSITE" id="PS00379">
    <property type="entry name" value="CDP_ALCOHOL_P_TRANSF"/>
    <property type="match status" value="1"/>
</dbReference>
<comment type="caution">
    <text evidence="4">The sequence shown here is derived from an EMBL/GenBank/DDBJ whole genome shotgun (WGS) entry which is preliminary data.</text>
</comment>
<reference evidence="4 5" key="1">
    <citation type="submission" date="2024-06" db="EMBL/GenBank/DDBJ databases">
        <title>Genome sequencing of Agrobacterium spp. from tobacco in Serbia.</title>
        <authorList>
            <person name="Ilicic R.J."/>
            <person name="Studholme D.J."/>
            <person name="Jelusic A."/>
            <person name="Barac G."/>
            <person name="Bagi F."/>
            <person name="Popovic Milovanovic T."/>
        </authorList>
    </citation>
    <scope>NUCLEOTIDE SEQUENCE [LARGE SCALE GENOMIC DNA]</scope>
    <source>
        <strain evidence="4 5">DA1</strain>
    </source>
</reference>
<dbReference type="Proteomes" id="UP001438189">
    <property type="component" value="Unassembled WGS sequence"/>
</dbReference>
<dbReference type="Pfam" id="PF01066">
    <property type="entry name" value="CDP-OH_P_transf"/>
    <property type="match status" value="1"/>
</dbReference>
<accession>A0ABD5LKK1</accession>
<feature type="transmembrane region" description="Helical" evidence="3">
    <location>
        <begin position="356"/>
        <end position="380"/>
    </location>
</feature>
<dbReference type="EC" id="2.7.8.-" evidence="4"/>
<name>A0ABD5LKK1_AGRRD</name>
<evidence type="ECO:0000256" key="1">
    <source>
        <dbReference type="ARBA" id="ARBA00022679"/>
    </source>
</evidence>
<keyword evidence="3" id="KW-0812">Transmembrane</keyword>
<keyword evidence="1 2" id="KW-0808">Transferase</keyword>
<sequence>MQSAIYAIDLEKVSDPALISNYFFARAYGSSCFARNLQILQRSFQEVTVAIVGTDNLAPEIWEKLRLLADRQKFSLVSGARQEIPHAEEQSLIVVYHSGLALLTRFMPLDVADMAAAGRADSSNDLEKKSLLQKIRAACQIHGAQILLCQAFSVNGAQNVPLILYRRQEAINVAPMAPDLLGGVKRHLEMRASQRSMDGPVSRLIVRHLCHLASKPLAAAGVHPNYVTLAGAFFALLAVLLFLDGRNLPLAIGGICWLMGGILDEADGEVARLQGKESTFGSWLDLTLDRFFDAAMLLALAWPLTSSDHYGEGYLIITLCALVAVSASSYTGLLYDSWMRSKDRHAYFRLGRDVRILIVTLSALFGFRMLPIVLCGIFAATEICRRFWVCWRIERSSRVI</sequence>